<dbReference type="Pfam" id="PF13358">
    <property type="entry name" value="DDE_3"/>
    <property type="match status" value="1"/>
</dbReference>
<dbReference type="NCBIfam" id="NF033545">
    <property type="entry name" value="transpos_IS630"/>
    <property type="match status" value="1"/>
</dbReference>
<dbReference type="GO" id="GO:0003676">
    <property type="term" value="F:nucleic acid binding"/>
    <property type="evidence" value="ECO:0007669"/>
    <property type="project" value="InterPro"/>
</dbReference>
<name>A0A378KBY1_9GAMM</name>
<accession>A0A378KBY1</accession>
<organism evidence="3 4">
    <name type="scientific">Legionella busanensis</name>
    <dbReference type="NCBI Taxonomy" id="190655"/>
    <lineage>
        <taxon>Bacteria</taxon>
        <taxon>Pseudomonadati</taxon>
        <taxon>Pseudomonadota</taxon>
        <taxon>Gammaproteobacteria</taxon>
        <taxon>Legionellales</taxon>
        <taxon>Legionellaceae</taxon>
        <taxon>Legionella</taxon>
    </lineage>
</organism>
<dbReference type="InterPro" id="IPR038717">
    <property type="entry name" value="Tc1-like_DDE_dom"/>
</dbReference>
<dbReference type="Proteomes" id="UP000254794">
    <property type="component" value="Unassembled WGS sequence"/>
</dbReference>
<dbReference type="InterPro" id="IPR047655">
    <property type="entry name" value="Transpos_IS630-like"/>
</dbReference>
<evidence type="ECO:0000313" key="4">
    <source>
        <dbReference type="Proteomes" id="UP000254794"/>
    </source>
</evidence>
<gene>
    <name evidence="3" type="ORF">NCTC13316_03548</name>
</gene>
<dbReference type="OrthoDB" id="129174at2"/>
<keyword evidence="4" id="KW-1185">Reference proteome</keyword>
<reference evidence="3 4" key="1">
    <citation type="submission" date="2018-06" db="EMBL/GenBank/DDBJ databases">
        <authorList>
            <consortium name="Pathogen Informatics"/>
            <person name="Doyle S."/>
        </authorList>
    </citation>
    <scope>NUCLEOTIDE SEQUENCE [LARGE SCALE GENOMIC DNA]</scope>
    <source>
        <strain evidence="3 4">NCTC13316</strain>
    </source>
</reference>
<evidence type="ECO:0000313" key="3">
    <source>
        <dbReference type="EMBL" id="STX81673.1"/>
    </source>
</evidence>
<sequence length="301" mass="34502">MSNRELPVEVLLELRKKVVYAVVHHDVKKSMAAKLFGFSLTSVIKYVREFELKGEDSFHYKKRGVKESARCFLSAAQIEGLLKTLLRQAPDDIGLDYTLWNSKAIGAYIEKAFGIKYSGRGLRDLLRRLGFSSQKPIKQAYQRDPNKVTQWLNETYPAIKTRAMQEGARIYWADEMGLQSCDNRGRTYGLVNQTPVIKKTGSRFKVNMLAAISPQGFMNWMVFENNCDSQIFIEFLGRLRRQVKQKVFLIVDNLKVHHSKNVQCYVEKHKDDNEIFFTSLLSRVKSPGISQSGCQGECLLS</sequence>
<dbReference type="InterPro" id="IPR036397">
    <property type="entry name" value="RNaseH_sf"/>
</dbReference>
<protein>
    <submittedName>
        <fullName evidence="3">Transposase and inactivated derivatives</fullName>
    </submittedName>
</protein>
<evidence type="ECO:0000259" key="2">
    <source>
        <dbReference type="Pfam" id="PF13592"/>
    </source>
</evidence>
<evidence type="ECO:0000259" key="1">
    <source>
        <dbReference type="Pfam" id="PF13358"/>
    </source>
</evidence>
<dbReference type="Gene3D" id="3.30.420.10">
    <property type="entry name" value="Ribonuclease H-like superfamily/Ribonuclease H"/>
    <property type="match status" value="1"/>
</dbReference>
<dbReference type="SUPFAM" id="SSF46689">
    <property type="entry name" value="Homeodomain-like"/>
    <property type="match status" value="1"/>
</dbReference>
<dbReference type="Pfam" id="PF13592">
    <property type="entry name" value="HTH_33"/>
    <property type="match status" value="1"/>
</dbReference>
<dbReference type="InterPro" id="IPR025959">
    <property type="entry name" value="Winged_HTH_dom"/>
</dbReference>
<proteinExistence type="predicted"/>
<dbReference type="InterPro" id="IPR009057">
    <property type="entry name" value="Homeodomain-like_sf"/>
</dbReference>
<dbReference type="AlphaFoldDB" id="A0A378KBY1"/>
<dbReference type="EMBL" id="UGOD01000008">
    <property type="protein sequence ID" value="STX81673.1"/>
    <property type="molecule type" value="Genomic_DNA"/>
</dbReference>
<feature type="domain" description="Winged helix-turn helix" evidence="2">
    <location>
        <begin position="97"/>
        <end position="155"/>
    </location>
</feature>
<feature type="domain" description="Tc1-like transposase DDE" evidence="1">
    <location>
        <begin position="169"/>
        <end position="278"/>
    </location>
</feature>
<dbReference type="RefSeq" id="WP_115333028.1">
    <property type="nucleotide sequence ID" value="NZ_CAAAHP010000014.1"/>
</dbReference>